<dbReference type="SUPFAM" id="SSF88723">
    <property type="entry name" value="PIN domain-like"/>
    <property type="match status" value="1"/>
</dbReference>
<dbReference type="EMBL" id="JACIDX010000019">
    <property type="protein sequence ID" value="MBB3957129.1"/>
    <property type="molecule type" value="Genomic_DNA"/>
</dbReference>
<reference evidence="2 3" key="1">
    <citation type="submission" date="2020-08" db="EMBL/GenBank/DDBJ databases">
        <title>Genomic Encyclopedia of Type Strains, Phase IV (KMG-IV): sequencing the most valuable type-strain genomes for metagenomic binning, comparative biology and taxonomic classification.</title>
        <authorList>
            <person name="Goeker M."/>
        </authorList>
    </citation>
    <scope>NUCLEOTIDE SEQUENCE [LARGE SCALE GENOMIC DNA]</scope>
    <source>
        <strain evidence="2 3">DSM 27057</strain>
    </source>
</reference>
<evidence type="ECO:0000259" key="1">
    <source>
        <dbReference type="Pfam" id="PF01850"/>
    </source>
</evidence>
<comment type="caution">
    <text evidence="2">The sequence shown here is derived from an EMBL/GenBank/DDBJ whole genome shotgun (WGS) entry which is preliminary data.</text>
</comment>
<dbReference type="PANTHER" id="PTHR39664">
    <property type="match status" value="1"/>
</dbReference>
<feature type="domain" description="PIN" evidence="1">
    <location>
        <begin position="5"/>
        <end position="115"/>
    </location>
</feature>
<name>A0A7W6G7P8_9SPHN</name>
<dbReference type="PANTHER" id="PTHR39664:SF2">
    <property type="entry name" value="NUCLEIC ACID-BINDING PROTEIN, CONTAINING PIN DOMAIN-RELATED"/>
    <property type="match status" value="1"/>
</dbReference>
<protein>
    <submittedName>
        <fullName evidence="2">Putative nucleic-acid-binding protein</fullName>
    </submittedName>
</protein>
<dbReference type="InterPro" id="IPR029060">
    <property type="entry name" value="PIN-like_dom_sf"/>
</dbReference>
<organism evidence="2 3">
    <name type="scientific">Novosphingobium sediminicola</name>
    <dbReference type="NCBI Taxonomy" id="563162"/>
    <lineage>
        <taxon>Bacteria</taxon>
        <taxon>Pseudomonadati</taxon>
        <taxon>Pseudomonadota</taxon>
        <taxon>Alphaproteobacteria</taxon>
        <taxon>Sphingomonadales</taxon>
        <taxon>Sphingomonadaceae</taxon>
        <taxon>Novosphingobium</taxon>
    </lineage>
</organism>
<dbReference type="RefSeq" id="WP_183628150.1">
    <property type="nucleotide sequence ID" value="NZ_JACIDX010000019.1"/>
</dbReference>
<sequence length="132" mass="13942">MKITADTNVLVRAVAADEPEQTRIAQNLLERADVVAMPVMVLCEFCWVMGRAYGFASAEIAHALRLLTGGDNVSVDGPAVEAGLAMLDAGGDFADGVIAHGGQWLDGETFASFDRKAVSLLRAQGVKVLLPQ</sequence>
<accession>A0A7W6G7P8</accession>
<gene>
    <name evidence="2" type="ORF">GGR38_004103</name>
</gene>
<dbReference type="Pfam" id="PF01850">
    <property type="entry name" value="PIN"/>
    <property type="match status" value="1"/>
</dbReference>
<dbReference type="CDD" id="cd18683">
    <property type="entry name" value="PIN_VapC-like"/>
    <property type="match status" value="1"/>
</dbReference>
<keyword evidence="3" id="KW-1185">Reference proteome</keyword>
<dbReference type="InterPro" id="IPR002716">
    <property type="entry name" value="PIN_dom"/>
</dbReference>
<evidence type="ECO:0000313" key="3">
    <source>
        <dbReference type="Proteomes" id="UP000548867"/>
    </source>
</evidence>
<proteinExistence type="predicted"/>
<dbReference type="AlphaFoldDB" id="A0A7W6G7P8"/>
<evidence type="ECO:0000313" key="2">
    <source>
        <dbReference type="EMBL" id="MBB3957129.1"/>
    </source>
</evidence>
<dbReference type="Proteomes" id="UP000548867">
    <property type="component" value="Unassembled WGS sequence"/>
</dbReference>